<gene>
    <name evidence="13" type="primary">atpF</name>
    <name evidence="17" type="ORF">SAMN02745704_02158</name>
</gene>
<dbReference type="STRING" id="1121449.SAMN02745704_02158"/>
<evidence type="ECO:0000256" key="6">
    <source>
        <dbReference type="ARBA" id="ARBA00022989"/>
    </source>
</evidence>
<keyword evidence="6 13" id="KW-1133">Transmembrane helix</keyword>
<dbReference type="AlphaFoldDB" id="A0A1T4XJ37"/>
<dbReference type="HAMAP" id="MF_01398">
    <property type="entry name" value="ATP_synth_b_bprime"/>
    <property type="match status" value="1"/>
</dbReference>
<evidence type="ECO:0000256" key="3">
    <source>
        <dbReference type="ARBA" id="ARBA00022547"/>
    </source>
</evidence>
<keyword evidence="9 13" id="KW-0066">ATP synthesis</keyword>
<comment type="function">
    <text evidence="10 13">F(1)F(0) ATP synthase produces ATP from ADP in the presence of a proton or sodium gradient. F-type ATPases consist of two structural domains, F(1) containing the extramembraneous catalytic core and F(0) containing the membrane proton channel, linked together by a central stalk and a peripheral stalk. During catalysis, ATP synthesis in the catalytic domain of F(1) is coupled via a rotary mechanism of the central stalk subunits to proton translocation.</text>
</comment>
<evidence type="ECO:0000256" key="15">
    <source>
        <dbReference type="SAM" id="Coils"/>
    </source>
</evidence>
<keyword evidence="3 13" id="KW-0138">CF(0)</keyword>
<comment type="similarity">
    <text evidence="1 13 14">Belongs to the ATPase B chain family.</text>
</comment>
<dbReference type="GO" id="GO:0045259">
    <property type="term" value="C:proton-transporting ATP synthase complex"/>
    <property type="evidence" value="ECO:0007669"/>
    <property type="project" value="UniProtKB-KW"/>
</dbReference>
<dbReference type="CDD" id="cd06503">
    <property type="entry name" value="ATP-synt_Fo_b"/>
    <property type="match status" value="1"/>
</dbReference>
<evidence type="ECO:0000313" key="18">
    <source>
        <dbReference type="Proteomes" id="UP000190027"/>
    </source>
</evidence>
<dbReference type="InterPro" id="IPR050059">
    <property type="entry name" value="ATP_synthase_B_chain"/>
</dbReference>
<name>A0A1T4XJ37_9BACT</name>
<keyword evidence="15" id="KW-0175">Coiled coil</keyword>
<evidence type="ECO:0000256" key="7">
    <source>
        <dbReference type="ARBA" id="ARBA00023065"/>
    </source>
</evidence>
<protein>
    <recommendedName>
        <fullName evidence="13">ATP synthase subunit b</fullName>
    </recommendedName>
    <alternativeName>
        <fullName evidence="13">ATP synthase F(0) sector subunit b</fullName>
    </alternativeName>
    <alternativeName>
        <fullName evidence="13">ATPase subunit I</fullName>
    </alternativeName>
    <alternativeName>
        <fullName evidence="13">F-type ATPase subunit b</fullName>
        <shortName evidence="13">F-ATPase subunit b</shortName>
    </alternativeName>
</protein>
<evidence type="ECO:0000256" key="9">
    <source>
        <dbReference type="ARBA" id="ARBA00023310"/>
    </source>
</evidence>
<proteinExistence type="inferred from homology"/>
<comment type="subcellular location">
    <subcellularLocation>
        <location evidence="13">Cell membrane</location>
        <topology evidence="13">Single-pass membrane protein</topology>
    </subcellularLocation>
    <subcellularLocation>
        <location evidence="12">Endomembrane system</location>
        <topology evidence="12">Single-pass membrane protein</topology>
    </subcellularLocation>
</comment>
<dbReference type="Pfam" id="PF00430">
    <property type="entry name" value="ATP-synt_B"/>
    <property type="match status" value="1"/>
</dbReference>
<keyword evidence="13" id="KW-1003">Cell membrane</keyword>
<keyword evidence="4 13" id="KW-0812">Transmembrane</keyword>
<evidence type="ECO:0000256" key="4">
    <source>
        <dbReference type="ARBA" id="ARBA00022692"/>
    </source>
</evidence>
<evidence type="ECO:0000256" key="14">
    <source>
        <dbReference type="RuleBase" id="RU003848"/>
    </source>
</evidence>
<dbReference type="PANTHER" id="PTHR33445">
    <property type="entry name" value="ATP SYNTHASE SUBUNIT B', CHLOROPLASTIC"/>
    <property type="match status" value="1"/>
</dbReference>
<comment type="subunit">
    <text evidence="13">F-type ATPases have 2 components, F(1) - the catalytic core - and F(0) - the membrane proton channel. F(1) has five subunits: alpha(3), beta(3), gamma(1), delta(1), epsilon(1). F(0) has three main subunits: a(1), b(2) and c(10-14). The alpha and beta chains form an alternating ring which encloses part of the gamma chain. F(1) is attached to F(0) by a central stalk formed by the gamma and epsilon chains, while a peripheral stalk is formed by the delta and b chains.</text>
</comment>
<evidence type="ECO:0000256" key="12">
    <source>
        <dbReference type="ARBA" id="ARBA00037847"/>
    </source>
</evidence>
<keyword evidence="16" id="KW-0732">Signal</keyword>
<evidence type="ECO:0000256" key="1">
    <source>
        <dbReference type="ARBA" id="ARBA00005513"/>
    </source>
</evidence>
<dbReference type="GO" id="GO:0005886">
    <property type="term" value="C:plasma membrane"/>
    <property type="evidence" value="ECO:0007669"/>
    <property type="project" value="UniProtKB-SubCell"/>
</dbReference>
<keyword evidence="18" id="KW-1185">Reference proteome</keyword>
<evidence type="ECO:0000256" key="10">
    <source>
        <dbReference type="ARBA" id="ARBA00025198"/>
    </source>
</evidence>
<comment type="function">
    <text evidence="11">Component of the F(0) channel, it forms part of the peripheral stalk, linking F(1) to F(0). The b'-subunit is a diverged and duplicated form of b found in plants and photosynthetic bacteria.</text>
</comment>
<evidence type="ECO:0000256" key="11">
    <source>
        <dbReference type="ARBA" id="ARBA00025614"/>
    </source>
</evidence>
<evidence type="ECO:0000256" key="2">
    <source>
        <dbReference type="ARBA" id="ARBA00022448"/>
    </source>
</evidence>
<dbReference type="GO" id="GO:0046933">
    <property type="term" value="F:proton-transporting ATP synthase activity, rotational mechanism"/>
    <property type="evidence" value="ECO:0007669"/>
    <property type="project" value="UniProtKB-UniRule"/>
</dbReference>
<dbReference type="GO" id="GO:0012505">
    <property type="term" value="C:endomembrane system"/>
    <property type="evidence" value="ECO:0007669"/>
    <property type="project" value="UniProtKB-SubCell"/>
</dbReference>
<dbReference type="EMBL" id="FUYC01000011">
    <property type="protein sequence ID" value="SKA89592.1"/>
    <property type="molecule type" value="Genomic_DNA"/>
</dbReference>
<keyword evidence="8 13" id="KW-0472">Membrane</keyword>
<keyword evidence="5 13" id="KW-0375">Hydrogen ion transport</keyword>
<evidence type="ECO:0000256" key="16">
    <source>
        <dbReference type="SAM" id="SignalP"/>
    </source>
</evidence>
<evidence type="ECO:0000256" key="5">
    <source>
        <dbReference type="ARBA" id="ARBA00022781"/>
    </source>
</evidence>
<feature type="chain" id="PRO_5012391406" description="ATP synthase subunit b" evidence="16">
    <location>
        <begin position="26"/>
        <end position="204"/>
    </location>
</feature>
<evidence type="ECO:0000256" key="13">
    <source>
        <dbReference type="HAMAP-Rule" id="MF_01398"/>
    </source>
</evidence>
<dbReference type="PANTHER" id="PTHR33445:SF1">
    <property type="entry name" value="ATP SYNTHASE SUBUNIT B"/>
    <property type="match status" value="1"/>
</dbReference>
<evidence type="ECO:0000256" key="8">
    <source>
        <dbReference type="ARBA" id="ARBA00023136"/>
    </source>
</evidence>
<dbReference type="Proteomes" id="UP000190027">
    <property type="component" value="Unassembled WGS sequence"/>
</dbReference>
<reference evidence="17 18" key="1">
    <citation type="submission" date="2017-02" db="EMBL/GenBank/DDBJ databases">
        <authorList>
            <person name="Peterson S.W."/>
        </authorList>
    </citation>
    <scope>NUCLEOTIDE SEQUENCE [LARGE SCALE GENOMIC DNA]</scope>
    <source>
        <strain evidence="17 18">DSM 16080</strain>
    </source>
</reference>
<dbReference type="InterPro" id="IPR002146">
    <property type="entry name" value="ATP_synth_b/b'su_bac/chlpt"/>
</dbReference>
<feature type="transmembrane region" description="Helical" evidence="13">
    <location>
        <begin position="52"/>
        <end position="71"/>
    </location>
</feature>
<sequence>MKLRRFALWALVAAMVLGLAGIAFATGHGAEAAEAAHEGGHAEAHGVPWGNFALRVVNLVIFLGIIWWAAGDKLKALFGGRRKDIRAELDDLETRKAQAEEQLRNVERGIANLNQEKQKILDDAQKQGEAMKVAIIEKAERDAEAMKEQAKRTAENEAKAAMDTMRAEMADLVADAAAKMVKEKLSENDHERLVDEYLTKVVLN</sequence>
<keyword evidence="2 13" id="KW-0813">Transport</keyword>
<organism evidence="17 18">
    <name type="scientific">Paucidesulfovibrio gracilis DSM 16080</name>
    <dbReference type="NCBI Taxonomy" id="1121449"/>
    <lineage>
        <taxon>Bacteria</taxon>
        <taxon>Pseudomonadati</taxon>
        <taxon>Thermodesulfobacteriota</taxon>
        <taxon>Desulfovibrionia</taxon>
        <taxon>Desulfovibrionales</taxon>
        <taxon>Desulfovibrionaceae</taxon>
        <taxon>Paucidesulfovibrio</taxon>
    </lineage>
</organism>
<dbReference type="GO" id="GO:0046961">
    <property type="term" value="F:proton-transporting ATPase activity, rotational mechanism"/>
    <property type="evidence" value="ECO:0007669"/>
    <property type="project" value="TreeGrafter"/>
</dbReference>
<feature type="coiled-coil region" evidence="15">
    <location>
        <begin position="82"/>
        <end position="156"/>
    </location>
</feature>
<evidence type="ECO:0000313" key="17">
    <source>
        <dbReference type="EMBL" id="SKA89592.1"/>
    </source>
</evidence>
<feature type="signal peptide" evidence="16">
    <location>
        <begin position="1"/>
        <end position="25"/>
    </location>
</feature>
<keyword evidence="7 13" id="KW-0406">Ion transport</keyword>
<accession>A0A1T4XJ37</accession>